<dbReference type="AlphaFoldDB" id="A0A840GA23"/>
<protein>
    <submittedName>
        <fullName evidence="1">Uncharacterized protein</fullName>
    </submittedName>
</protein>
<dbReference type="EMBL" id="JACIFZ010000018">
    <property type="protein sequence ID" value="MBB4226031.1"/>
    <property type="molecule type" value="Genomic_DNA"/>
</dbReference>
<dbReference type="RefSeq" id="WP_184642714.1">
    <property type="nucleotide sequence ID" value="NZ_JACIFZ010000018.1"/>
</dbReference>
<name>A0A840GA23_9BURK</name>
<sequence>MLSSERRLSALEAAAYALDDELKIICVLPDETEEVAAGRAGYPPQVHHQLRLLFVSPVDMLL</sequence>
<evidence type="ECO:0000313" key="1">
    <source>
        <dbReference type="EMBL" id="MBB4226031.1"/>
    </source>
</evidence>
<evidence type="ECO:0000313" key="2">
    <source>
        <dbReference type="Proteomes" id="UP000524450"/>
    </source>
</evidence>
<organism evidence="1 2">
    <name type="scientific">Variovorax guangxiensis</name>
    <dbReference type="NCBI Taxonomy" id="1775474"/>
    <lineage>
        <taxon>Bacteria</taxon>
        <taxon>Pseudomonadati</taxon>
        <taxon>Pseudomonadota</taxon>
        <taxon>Betaproteobacteria</taxon>
        <taxon>Burkholderiales</taxon>
        <taxon>Comamonadaceae</taxon>
        <taxon>Variovorax</taxon>
    </lineage>
</organism>
<comment type="caution">
    <text evidence="1">The sequence shown here is derived from an EMBL/GenBank/DDBJ whole genome shotgun (WGS) entry which is preliminary data.</text>
</comment>
<proteinExistence type="predicted"/>
<dbReference type="Proteomes" id="UP000524450">
    <property type="component" value="Unassembled WGS sequence"/>
</dbReference>
<accession>A0A840GA23</accession>
<gene>
    <name evidence="1" type="ORF">GGD71_006844</name>
</gene>
<reference evidence="1 2" key="1">
    <citation type="submission" date="2020-08" db="EMBL/GenBank/DDBJ databases">
        <title>Genomic Encyclopedia of Type Strains, Phase IV (KMG-V): Genome sequencing to study the core and pangenomes of soil and plant-associated prokaryotes.</title>
        <authorList>
            <person name="Whitman W."/>
        </authorList>
    </citation>
    <scope>NUCLEOTIDE SEQUENCE [LARGE SCALE GENOMIC DNA]</scope>
    <source>
        <strain evidence="1 2">34/80</strain>
    </source>
</reference>